<dbReference type="PROSITE" id="PS00624">
    <property type="entry name" value="GMC_OXRED_2"/>
    <property type="match status" value="1"/>
</dbReference>
<gene>
    <name evidence="7" type="primary">betA</name>
    <name evidence="7" type="ORF">CARN2_3814</name>
</gene>
<dbReference type="Pfam" id="PF05199">
    <property type="entry name" value="GMC_oxred_C"/>
    <property type="match status" value="1"/>
</dbReference>
<evidence type="ECO:0000256" key="4">
    <source>
        <dbReference type="ARBA" id="ARBA00022827"/>
    </source>
</evidence>
<dbReference type="EC" id="1.1.99.1" evidence="7"/>
<evidence type="ECO:0000259" key="5">
    <source>
        <dbReference type="PROSITE" id="PS00623"/>
    </source>
</evidence>
<comment type="cofactor">
    <cofactor evidence="1">
        <name>FAD</name>
        <dbReference type="ChEBI" id="CHEBI:57692"/>
    </cofactor>
</comment>
<comment type="caution">
    <text evidence="7">The sequence shown here is derived from an EMBL/GenBank/DDBJ whole genome shotgun (WGS) entry which is preliminary data.</text>
</comment>
<dbReference type="SUPFAM" id="SSF51905">
    <property type="entry name" value="FAD/NAD(P)-binding domain"/>
    <property type="match status" value="1"/>
</dbReference>
<dbReference type="InterPro" id="IPR007867">
    <property type="entry name" value="GMC_OxRtase_C"/>
</dbReference>
<evidence type="ECO:0000256" key="3">
    <source>
        <dbReference type="ARBA" id="ARBA00022630"/>
    </source>
</evidence>
<dbReference type="GO" id="GO:0050660">
    <property type="term" value="F:flavin adenine dinucleotide binding"/>
    <property type="evidence" value="ECO:0007669"/>
    <property type="project" value="InterPro"/>
</dbReference>
<feature type="domain" description="Glucose-methanol-choline oxidoreductase N-terminal" evidence="6">
    <location>
        <begin position="259"/>
        <end position="273"/>
    </location>
</feature>
<dbReference type="EMBL" id="CABM01000051">
    <property type="protein sequence ID" value="CBH98337.1"/>
    <property type="molecule type" value="Genomic_DNA"/>
</dbReference>
<dbReference type="InterPro" id="IPR000172">
    <property type="entry name" value="GMC_OxRdtase_N"/>
</dbReference>
<dbReference type="Gene3D" id="3.30.560.10">
    <property type="entry name" value="Glucose Oxidase, domain 3"/>
    <property type="match status" value="1"/>
</dbReference>
<dbReference type="PANTHER" id="PTHR11552">
    <property type="entry name" value="GLUCOSE-METHANOL-CHOLINE GMC OXIDOREDUCTASE"/>
    <property type="match status" value="1"/>
</dbReference>
<organism evidence="7">
    <name type="scientific">mine drainage metagenome</name>
    <dbReference type="NCBI Taxonomy" id="410659"/>
    <lineage>
        <taxon>unclassified sequences</taxon>
        <taxon>metagenomes</taxon>
        <taxon>ecological metagenomes</taxon>
    </lineage>
</organism>
<keyword evidence="7" id="KW-0560">Oxidoreductase</keyword>
<reference evidence="7" key="1">
    <citation type="submission" date="2009-10" db="EMBL/GenBank/DDBJ databases">
        <title>Diversity of trophic interactions inside an arsenic-rich microbial ecosystem.</title>
        <authorList>
            <person name="Bertin P.N."/>
            <person name="Heinrich-Salmeron A."/>
            <person name="Pelletier E."/>
            <person name="Goulhen-Chollet F."/>
            <person name="Arsene-Ploetze F."/>
            <person name="Gallien S."/>
            <person name="Calteau A."/>
            <person name="Vallenet D."/>
            <person name="Casiot C."/>
            <person name="Chane-Woon-Ming B."/>
            <person name="Giloteaux L."/>
            <person name="Barakat M."/>
            <person name="Bonnefoy V."/>
            <person name="Bruneel O."/>
            <person name="Chandler M."/>
            <person name="Cleiss J."/>
            <person name="Duran R."/>
            <person name="Elbaz-Poulichet F."/>
            <person name="Fonknechten N."/>
            <person name="Lauga B."/>
            <person name="Mornico D."/>
            <person name="Ortet P."/>
            <person name="Schaeffer C."/>
            <person name="Siguier P."/>
            <person name="Alexander Thil Smith A."/>
            <person name="Van Dorsselaer A."/>
            <person name="Weissenbach J."/>
            <person name="Medigue C."/>
            <person name="Le Paslier D."/>
        </authorList>
    </citation>
    <scope>NUCLEOTIDE SEQUENCE</scope>
</reference>
<dbReference type="Gene3D" id="3.50.50.60">
    <property type="entry name" value="FAD/NAD(P)-binding domain"/>
    <property type="match status" value="1"/>
</dbReference>
<evidence type="ECO:0000256" key="2">
    <source>
        <dbReference type="ARBA" id="ARBA00010790"/>
    </source>
</evidence>
<name>E6PTT0_9ZZZZ</name>
<protein>
    <submittedName>
        <fullName evidence="7">Choline dehydrogenase</fullName>
        <ecNumber evidence="7">1.1.99.1</ecNumber>
    </submittedName>
</protein>
<accession>E6PTT0</accession>
<dbReference type="Pfam" id="PF00732">
    <property type="entry name" value="GMC_oxred_N"/>
    <property type="match status" value="1"/>
</dbReference>
<evidence type="ECO:0000313" key="7">
    <source>
        <dbReference type="EMBL" id="CBH98337.1"/>
    </source>
</evidence>
<keyword evidence="3" id="KW-0285">Flavoprotein</keyword>
<dbReference type="SUPFAM" id="SSF54373">
    <property type="entry name" value="FAD-linked reductases, C-terminal domain"/>
    <property type="match status" value="1"/>
</dbReference>
<dbReference type="GO" id="GO:0008812">
    <property type="term" value="F:choline dehydrogenase activity"/>
    <property type="evidence" value="ECO:0007669"/>
    <property type="project" value="UniProtKB-EC"/>
</dbReference>
<dbReference type="InterPro" id="IPR036188">
    <property type="entry name" value="FAD/NAD-bd_sf"/>
</dbReference>
<keyword evidence="4" id="KW-0274">FAD</keyword>
<dbReference type="InterPro" id="IPR012132">
    <property type="entry name" value="GMC_OxRdtase"/>
</dbReference>
<evidence type="ECO:0000259" key="6">
    <source>
        <dbReference type="PROSITE" id="PS00624"/>
    </source>
</evidence>
<feature type="domain" description="Glucose-methanol-choline oxidoreductase N-terminal" evidence="5">
    <location>
        <begin position="82"/>
        <end position="105"/>
    </location>
</feature>
<evidence type="ECO:0000256" key="1">
    <source>
        <dbReference type="ARBA" id="ARBA00001974"/>
    </source>
</evidence>
<dbReference type="NCBIfam" id="NF002550">
    <property type="entry name" value="PRK02106.1"/>
    <property type="match status" value="1"/>
</dbReference>
<dbReference type="AlphaFoldDB" id="E6PTT0"/>
<dbReference type="PANTHER" id="PTHR11552:SF147">
    <property type="entry name" value="CHOLINE DEHYDROGENASE, MITOCHONDRIAL"/>
    <property type="match status" value="1"/>
</dbReference>
<sequence length="544" mass="58805">MTFDVVIVGGGSAGATLAARLSEDPAAQVCLIEAGGDGRGLLVRVPAGIVAMLPGRPKINNYAYETVPQPNLNGRRGYQPRGKALGGSSAINAMLYLRGHRTDYDDWARQGCEGWSFDEVLPYFKRSEGNQRGDSAFHGGQGPLQVGEQQSPRPVSRAFVQAAVECGIAPNDDFNGAEQEGVGLYQVTQFYRGPRSGERCSAAAAYLHPVMDRPNLTVMTHTQALRVVMEGTRAVGVEVQRQGKRDIIRARREVVLSGGTFNSPQLLMLSGIGDPDELARHGIAVRHNLPGVGKNLQDHLDFILSYRSKETDLFGIGAVGTVNLIKAMLEWRRSGKGMLASPFAEGAAFIKSSPRVERPDLQLHFVISIVDDHARKLHLGYGFSCHVCVLRPKSRGEVGLTDADPLSAPRIDPKYLSHPDDAALLLAGAKQMRMILRAPALAKYRHKELYTENVETDEALLQHIRARADTIYHPVGTCRMGTDSMAVVDPQLRVHGIAGLRVVDASVMPTLIGGNTNAPTIMIAERAADWMRADARGTAAAGTA</sequence>
<dbReference type="PIRSF" id="PIRSF000137">
    <property type="entry name" value="Alcohol_oxidase"/>
    <property type="match status" value="1"/>
</dbReference>
<comment type="similarity">
    <text evidence="2">Belongs to the GMC oxidoreductase family.</text>
</comment>
<proteinExistence type="inferred from homology"/>
<dbReference type="PROSITE" id="PS00623">
    <property type="entry name" value="GMC_OXRED_1"/>
    <property type="match status" value="1"/>
</dbReference>